<dbReference type="InterPro" id="IPR051395">
    <property type="entry name" value="Cytochrome_c_Peroxidase/MauG"/>
</dbReference>
<dbReference type="Gene3D" id="1.10.760.10">
    <property type="entry name" value="Cytochrome c-like domain"/>
    <property type="match status" value="2"/>
</dbReference>
<keyword evidence="6" id="KW-0560">Oxidoreductase</keyword>
<accession>A0ABN1N4K5</accession>
<evidence type="ECO:0000259" key="9">
    <source>
        <dbReference type="PROSITE" id="PS51007"/>
    </source>
</evidence>
<proteinExistence type="predicted"/>
<keyword evidence="4" id="KW-0732">Signal</keyword>
<comment type="subcellular location">
    <subcellularLocation>
        <location evidence="1">Periplasm</location>
    </subcellularLocation>
</comment>
<evidence type="ECO:0000313" key="10">
    <source>
        <dbReference type="EMBL" id="GAA0880525.1"/>
    </source>
</evidence>
<evidence type="ECO:0000256" key="3">
    <source>
        <dbReference type="ARBA" id="ARBA00022723"/>
    </source>
</evidence>
<dbReference type="PROSITE" id="PS51257">
    <property type="entry name" value="PROKAR_LIPOPROTEIN"/>
    <property type="match status" value="1"/>
</dbReference>
<evidence type="ECO:0000256" key="5">
    <source>
        <dbReference type="ARBA" id="ARBA00022764"/>
    </source>
</evidence>
<keyword evidence="5" id="KW-0574">Periplasm</keyword>
<dbReference type="Pfam" id="PF03150">
    <property type="entry name" value="CCP_MauG"/>
    <property type="match status" value="1"/>
</dbReference>
<evidence type="ECO:0000256" key="8">
    <source>
        <dbReference type="PROSITE-ProRule" id="PRU00433"/>
    </source>
</evidence>
<dbReference type="PIRSF" id="PIRSF000294">
    <property type="entry name" value="Cytochrome-c_peroxidase"/>
    <property type="match status" value="1"/>
</dbReference>
<dbReference type="GO" id="GO:0004601">
    <property type="term" value="F:peroxidase activity"/>
    <property type="evidence" value="ECO:0007669"/>
    <property type="project" value="UniProtKB-KW"/>
</dbReference>
<evidence type="ECO:0000256" key="6">
    <source>
        <dbReference type="ARBA" id="ARBA00023002"/>
    </source>
</evidence>
<dbReference type="EMBL" id="BAAAFI010000045">
    <property type="protein sequence ID" value="GAA0880525.1"/>
    <property type="molecule type" value="Genomic_DNA"/>
</dbReference>
<feature type="domain" description="Cytochrome c" evidence="9">
    <location>
        <begin position="217"/>
        <end position="343"/>
    </location>
</feature>
<evidence type="ECO:0000256" key="7">
    <source>
        <dbReference type="ARBA" id="ARBA00023004"/>
    </source>
</evidence>
<evidence type="ECO:0000256" key="2">
    <source>
        <dbReference type="ARBA" id="ARBA00022617"/>
    </source>
</evidence>
<dbReference type="InterPro" id="IPR026259">
    <property type="entry name" value="MauG/Cytc_peroxidase"/>
</dbReference>
<dbReference type="SUPFAM" id="SSF46626">
    <property type="entry name" value="Cytochrome c"/>
    <property type="match status" value="2"/>
</dbReference>
<gene>
    <name evidence="10" type="ORF">GCM10009119_34950</name>
</gene>
<dbReference type="InterPro" id="IPR036909">
    <property type="entry name" value="Cyt_c-like_dom_sf"/>
</dbReference>
<evidence type="ECO:0000313" key="11">
    <source>
        <dbReference type="Proteomes" id="UP001500469"/>
    </source>
</evidence>
<dbReference type="InterPro" id="IPR004852">
    <property type="entry name" value="Di-haem_cyt_c_peroxidsae"/>
</dbReference>
<keyword evidence="2 8" id="KW-0349">Heme</keyword>
<sequence length="364" mass="40988">MDYKLRAGRAGMTRLALLFSIGVLGVLIVGCDSADRNPEQFQGFVQPEGFPEPVYNFSRNEVTKDGFELGKRLFFEPRLSRDNTIACGSCHIQTAAFTHHGHDVSHGIDDQLGIRNPQPIMNLAWAGGFFWDGGVFDLDLVAINAITSPVEMDENIPNVLKKLREHPEYPGLFKKAFGTVEITDARFFKALSQYMLLAVSDNSDYDKVRRKEAVFTPGQLAGYRVFEKHCASCHAEPLLTDQSFRNNGLAPNPVDDQGRIDVTLNAADKYKFKVPSLRNWEYTAPYMHDGRFLTLNRVIEHYRTGMVNSETLDSAFRNEDGSIGIQMTEEEKGQLIEFLQTLNDRDFVVNPLLAEPAINSPFKK</sequence>
<comment type="caution">
    <text evidence="10">The sequence shown here is derived from an EMBL/GenBank/DDBJ whole genome shotgun (WGS) entry which is preliminary data.</text>
</comment>
<evidence type="ECO:0000256" key="1">
    <source>
        <dbReference type="ARBA" id="ARBA00004418"/>
    </source>
</evidence>
<dbReference type="Proteomes" id="UP001500469">
    <property type="component" value="Unassembled WGS sequence"/>
</dbReference>
<evidence type="ECO:0000256" key="4">
    <source>
        <dbReference type="ARBA" id="ARBA00022729"/>
    </source>
</evidence>
<keyword evidence="10" id="KW-0575">Peroxidase</keyword>
<organism evidence="10 11">
    <name type="scientific">Algoriphagus jejuensis</name>
    <dbReference type="NCBI Taxonomy" id="419934"/>
    <lineage>
        <taxon>Bacteria</taxon>
        <taxon>Pseudomonadati</taxon>
        <taxon>Bacteroidota</taxon>
        <taxon>Cytophagia</taxon>
        <taxon>Cytophagales</taxon>
        <taxon>Cyclobacteriaceae</taxon>
        <taxon>Algoriphagus</taxon>
    </lineage>
</organism>
<keyword evidence="11" id="KW-1185">Reference proteome</keyword>
<dbReference type="PROSITE" id="PS51007">
    <property type="entry name" value="CYTC"/>
    <property type="match status" value="1"/>
</dbReference>
<protein>
    <submittedName>
        <fullName evidence="10">Cytochrome c peroxidase</fullName>
    </submittedName>
</protein>
<keyword evidence="7 8" id="KW-0408">Iron</keyword>
<reference evidence="10 11" key="1">
    <citation type="journal article" date="2019" name="Int. J. Syst. Evol. Microbiol.">
        <title>The Global Catalogue of Microorganisms (GCM) 10K type strain sequencing project: providing services to taxonomists for standard genome sequencing and annotation.</title>
        <authorList>
            <consortium name="The Broad Institute Genomics Platform"/>
            <consortium name="The Broad Institute Genome Sequencing Center for Infectious Disease"/>
            <person name="Wu L."/>
            <person name="Ma J."/>
        </authorList>
    </citation>
    <scope>NUCLEOTIDE SEQUENCE [LARGE SCALE GENOMIC DNA]</scope>
    <source>
        <strain evidence="10 11">JCM 16112</strain>
    </source>
</reference>
<name>A0ABN1N4K5_9BACT</name>
<dbReference type="InterPro" id="IPR009056">
    <property type="entry name" value="Cyt_c-like_dom"/>
</dbReference>
<keyword evidence="3 8" id="KW-0479">Metal-binding</keyword>
<dbReference type="PANTHER" id="PTHR30600">
    <property type="entry name" value="CYTOCHROME C PEROXIDASE-RELATED"/>
    <property type="match status" value="1"/>
</dbReference>